<dbReference type="FunFam" id="1.20.200.10:FF:000015">
    <property type="entry name" value="argininosuccinate lyase isoform X2"/>
    <property type="match status" value="1"/>
</dbReference>
<dbReference type="UniPathway" id="UPA00068">
    <property type="reaction ID" value="UER00114"/>
</dbReference>
<dbReference type="KEGG" id="tli:Tlie_0540"/>
<dbReference type="Gene3D" id="1.10.275.10">
    <property type="entry name" value="Fumarase/aspartase (N-terminal domain)"/>
    <property type="match status" value="1"/>
</dbReference>
<gene>
    <name evidence="5" type="primary">argH</name>
    <name evidence="8" type="ordered locus">Tlie_0540</name>
</gene>
<evidence type="ECO:0000313" key="8">
    <source>
        <dbReference type="EMBL" id="AER66275.1"/>
    </source>
</evidence>
<dbReference type="FunFam" id="1.10.40.30:FF:000001">
    <property type="entry name" value="Argininosuccinate lyase"/>
    <property type="match status" value="1"/>
</dbReference>
<dbReference type="GO" id="GO:0004056">
    <property type="term" value="F:argininosuccinate lyase activity"/>
    <property type="evidence" value="ECO:0007669"/>
    <property type="project" value="UniProtKB-UniRule"/>
</dbReference>
<comment type="pathway">
    <text evidence="1 5">Amino-acid biosynthesis; L-arginine biosynthesis; L-arginine from L-ornithine and carbamoyl phosphate: step 3/3.</text>
</comment>
<dbReference type="Proteomes" id="UP000005868">
    <property type="component" value="Chromosome"/>
</dbReference>
<dbReference type="HOGENOM" id="CLU_027272_2_3_0"/>
<dbReference type="Pfam" id="PF00206">
    <property type="entry name" value="Lyase_1"/>
    <property type="match status" value="1"/>
</dbReference>
<comment type="subcellular location">
    <subcellularLocation>
        <location evidence="5">Cytoplasm</location>
    </subcellularLocation>
</comment>
<keyword evidence="9" id="KW-1185">Reference proteome</keyword>
<dbReference type="eggNOG" id="COG0165">
    <property type="taxonomic scope" value="Bacteria"/>
</dbReference>
<dbReference type="GO" id="GO:0042450">
    <property type="term" value="P:L-arginine biosynthetic process via ornithine"/>
    <property type="evidence" value="ECO:0007669"/>
    <property type="project" value="UniProtKB-UniRule"/>
</dbReference>
<dbReference type="EMBL" id="CP003096">
    <property type="protein sequence ID" value="AER66275.1"/>
    <property type="molecule type" value="Genomic_DNA"/>
</dbReference>
<dbReference type="CDD" id="cd01359">
    <property type="entry name" value="Argininosuccinate_lyase"/>
    <property type="match status" value="1"/>
</dbReference>
<reference evidence="8 9" key="2">
    <citation type="journal article" date="2012" name="Stand. Genomic Sci.">
        <title>Genome sequence of the moderately thermophilic, amino-acid-degrading and sulfur-reducing bacterium Thermovirga lienii type strain (Cas60314(T)).</title>
        <authorList>
            <person name="Goker M."/>
            <person name="Saunders E."/>
            <person name="Lapidus A."/>
            <person name="Nolan M."/>
            <person name="Lucas S."/>
            <person name="Hammon N."/>
            <person name="Deshpande S."/>
            <person name="Cheng J.F."/>
            <person name="Han C."/>
            <person name="Tapia R."/>
            <person name="Goodwin L.A."/>
            <person name="Pitluck S."/>
            <person name="Liolios K."/>
            <person name="Mavromatis K."/>
            <person name="Pagani I."/>
            <person name="Ivanova N."/>
            <person name="Mikhailova N."/>
            <person name="Pati A."/>
            <person name="Chen A."/>
            <person name="Palaniappan K."/>
            <person name="Land M."/>
            <person name="Chang Y.J."/>
            <person name="Jeffries C.D."/>
            <person name="Brambilla E.M."/>
            <person name="Rohde M."/>
            <person name="Spring S."/>
            <person name="Detter J.C."/>
            <person name="Woyke T."/>
            <person name="Bristow J."/>
            <person name="Eisen J.A."/>
            <person name="Markowitz V."/>
            <person name="Hugenholtz P."/>
            <person name="Kyrpides N.C."/>
            <person name="Klenk H.P."/>
        </authorList>
    </citation>
    <scope>NUCLEOTIDE SEQUENCE [LARGE SCALE GENOMIC DNA]</scope>
    <source>
        <strain evidence="9">ATCC BAA-1197 / DSM 17291 / Cas60314</strain>
    </source>
</reference>
<dbReference type="PRINTS" id="PR00145">
    <property type="entry name" value="ARGSUCLYASE"/>
</dbReference>
<dbReference type="InterPro" id="IPR024083">
    <property type="entry name" value="Fumarase/histidase_N"/>
</dbReference>
<organism evidence="8 9">
    <name type="scientific">Thermovirga lienii (strain ATCC BAA-1197 / DSM 17291 / Cas60314)</name>
    <dbReference type="NCBI Taxonomy" id="580340"/>
    <lineage>
        <taxon>Bacteria</taxon>
        <taxon>Thermotogati</taxon>
        <taxon>Synergistota</taxon>
        <taxon>Synergistia</taxon>
        <taxon>Synergistales</taxon>
        <taxon>Thermovirgaceae</taxon>
        <taxon>Thermovirga</taxon>
    </lineage>
</organism>
<dbReference type="Gene3D" id="1.10.40.30">
    <property type="entry name" value="Fumarase/aspartase (C-terminal domain)"/>
    <property type="match status" value="1"/>
</dbReference>
<name>G7V8B3_THELD</name>
<evidence type="ECO:0000313" key="9">
    <source>
        <dbReference type="Proteomes" id="UP000005868"/>
    </source>
</evidence>
<keyword evidence="4 5" id="KW-0028">Amino-acid biosynthesis</keyword>
<keyword evidence="5 8" id="KW-0456">Lyase</keyword>
<evidence type="ECO:0000256" key="4">
    <source>
        <dbReference type="ARBA" id="ARBA00022605"/>
    </source>
</evidence>
<dbReference type="SUPFAM" id="SSF48557">
    <property type="entry name" value="L-aspartase-like"/>
    <property type="match status" value="1"/>
</dbReference>
<dbReference type="InterPro" id="IPR008948">
    <property type="entry name" value="L-Aspartase-like"/>
</dbReference>
<dbReference type="InterPro" id="IPR022761">
    <property type="entry name" value="Fumarate_lyase_N"/>
</dbReference>
<dbReference type="PRINTS" id="PR00149">
    <property type="entry name" value="FUMRATELYASE"/>
</dbReference>
<dbReference type="InterPro" id="IPR020557">
    <property type="entry name" value="Fumarate_lyase_CS"/>
</dbReference>
<comment type="catalytic activity">
    <reaction evidence="5">
        <text>2-(N(omega)-L-arginino)succinate = fumarate + L-arginine</text>
        <dbReference type="Rhea" id="RHEA:24020"/>
        <dbReference type="ChEBI" id="CHEBI:29806"/>
        <dbReference type="ChEBI" id="CHEBI:32682"/>
        <dbReference type="ChEBI" id="CHEBI:57472"/>
        <dbReference type="EC" id="4.3.2.1"/>
    </reaction>
</comment>
<dbReference type="EC" id="4.3.2.1" evidence="2 5"/>
<proteinExistence type="inferred from homology"/>
<dbReference type="InterPro" id="IPR009049">
    <property type="entry name" value="Argininosuccinate_lyase"/>
</dbReference>
<reference evidence="9" key="1">
    <citation type="submission" date="2011-10" db="EMBL/GenBank/DDBJ databases">
        <title>The complete genome of chromosome of Thermovirga lienii DSM 17291.</title>
        <authorList>
            <consortium name="US DOE Joint Genome Institute (JGI-PGF)"/>
            <person name="Lucas S."/>
            <person name="Copeland A."/>
            <person name="Lapidus A."/>
            <person name="Glavina del Rio T."/>
            <person name="Dalin E."/>
            <person name="Tice H."/>
            <person name="Bruce D."/>
            <person name="Goodwin L."/>
            <person name="Pitluck S."/>
            <person name="Peters L."/>
            <person name="Mikhailova N."/>
            <person name="Saunders E."/>
            <person name="Kyrpides N."/>
            <person name="Mavromatis K."/>
            <person name="Ivanova N."/>
            <person name="Last F.I."/>
            <person name="Brettin T."/>
            <person name="Detter J.C."/>
            <person name="Han C."/>
            <person name="Larimer F."/>
            <person name="Land M."/>
            <person name="Hauser L."/>
            <person name="Markowitz V."/>
            <person name="Cheng J.-F."/>
            <person name="Hugenholtz P."/>
            <person name="Woyke T."/>
            <person name="Wu D."/>
            <person name="Spring S."/>
            <person name="Schroeder M."/>
            <person name="Brambilla E.-M."/>
            <person name="Klenk H.-P."/>
            <person name="Eisen J.A."/>
        </authorList>
    </citation>
    <scope>NUCLEOTIDE SEQUENCE [LARGE SCALE GENOMIC DNA]</scope>
    <source>
        <strain evidence="9">ATCC BAA-1197 / DSM 17291 / Cas60314</strain>
    </source>
</reference>
<evidence type="ECO:0000256" key="1">
    <source>
        <dbReference type="ARBA" id="ARBA00004941"/>
    </source>
</evidence>
<dbReference type="OrthoDB" id="9769623at2"/>
<comment type="similarity">
    <text evidence="5">Belongs to the lyase 1 family. Argininosuccinate lyase subfamily.</text>
</comment>
<dbReference type="GO" id="GO:0005829">
    <property type="term" value="C:cytosol"/>
    <property type="evidence" value="ECO:0007669"/>
    <property type="project" value="TreeGrafter"/>
</dbReference>
<dbReference type="PROSITE" id="PS00163">
    <property type="entry name" value="FUMARATE_LYASES"/>
    <property type="match status" value="1"/>
</dbReference>
<dbReference type="FunFam" id="1.10.275.10:FF:000002">
    <property type="entry name" value="Argininosuccinate lyase"/>
    <property type="match status" value="1"/>
</dbReference>
<protein>
    <recommendedName>
        <fullName evidence="2 5">Argininosuccinate lyase</fullName>
        <shortName evidence="5">ASAL</shortName>
        <ecNumber evidence="2 5">4.3.2.1</ecNumber>
    </recommendedName>
    <alternativeName>
        <fullName evidence="5">Arginosuccinase</fullName>
    </alternativeName>
</protein>
<keyword evidence="3 5" id="KW-0055">Arginine biosynthesis</keyword>
<feature type="domain" description="Fumarate lyase N-terminal" evidence="6">
    <location>
        <begin position="4"/>
        <end position="298"/>
    </location>
</feature>
<dbReference type="InterPro" id="IPR029419">
    <property type="entry name" value="Arg_succ_lyase_C"/>
</dbReference>
<evidence type="ECO:0000259" key="7">
    <source>
        <dbReference type="Pfam" id="PF14698"/>
    </source>
</evidence>
<accession>G7V8B3</accession>
<dbReference type="Pfam" id="PF14698">
    <property type="entry name" value="ASL_C2"/>
    <property type="match status" value="1"/>
</dbReference>
<dbReference type="InterPro" id="IPR000362">
    <property type="entry name" value="Fumarate_lyase_fam"/>
</dbReference>
<dbReference type="AlphaFoldDB" id="G7V8B3"/>
<evidence type="ECO:0000256" key="2">
    <source>
        <dbReference type="ARBA" id="ARBA00012338"/>
    </source>
</evidence>
<evidence type="ECO:0000256" key="5">
    <source>
        <dbReference type="HAMAP-Rule" id="MF_00006"/>
    </source>
</evidence>
<evidence type="ECO:0000259" key="6">
    <source>
        <dbReference type="Pfam" id="PF00206"/>
    </source>
</evidence>
<dbReference type="Gene3D" id="1.20.200.10">
    <property type="entry name" value="Fumarase/aspartase (Central domain)"/>
    <property type="match status" value="1"/>
</dbReference>
<dbReference type="HAMAP" id="MF_00006">
    <property type="entry name" value="Arg_succ_lyase"/>
    <property type="match status" value="1"/>
</dbReference>
<evidence type="ECO:0000256" key="3">
    <source>
        <dbReference type="ARBA" id="ARBA00022571"/>
    </source>
</evidence>
<sequence length="469" mass="53295">MWHGRFREDTAEVVQEFTQSLDMDWRLAKYDIYGSIAHARMLGEVGIITKEESKLLEEGLRQVLKEIQEGTFSPKLSLEDVHMNIEARLTELIGPVGAKLHTGRSRNDQSATTVRLFLRKEMVDVGDGLLTLMDALIDRATAHRTVIVPGYTHLQQAQPISMGHYWLSHFWAFSRDFRRVLFALDSIDECPLGAGALAGSTLPLDREHTARLLGFKKPTDNSLDSVGHRDHMLDCQYALAVVMLHVSRLSEDLVIYGSREFGWLDLPDSFCTGSSMMPQKKNPDVLELARGRTGGVYGDLINLAVTMKALPSTYNRDMQEDKRPLWNSLQVVKDVLEVLPLLISRVEIDQEKALESFREGFALATDVAEYLVLKGVPFREAHAKVGKAVRWCIDNYKDLEELSLEEWKELIPEVEEDLLELMSLEQSVNRRETYGGTSFKQVALQIERGVKLLEEYRERLALYPAKFSL</sequence>
<feature type="domain" description="Argininosuccinate lyase C-terminal" evidence="7">
    <location>
        <begin position="361"/>
        <end position="429"/>
    </location>
</feature>
<keyword evidence="5" id="KW-0963">Cytoplasm</keyword>
<dbReference type="PANTHER" id="PTHR43814:SF1">
    <property type="entry name" value="ARGININOSUCCINATE LYASE"/>
    <property type="match status" value="1"/>
</dbReference>
<dbReference type="STRING" id="580340.Tlie_0540"/>
<dbReference type="NCBIfam" id="TIGR00838">
    <property type="entry name" value="argH"/>
    <property type="match status" value="1"/>
</dbReference>
<dbReference type="PANTHER" id="PTHR43814">
    <property type="entry name" value="ARGININOSUCCINATE LYASE"/>
    <property type="match status" value="1"/>
</dbReference>